<reference evidence="1" key="1">
    <citation type="submission" date="2016-10" db="EMBL/GenBank/DDBJ databases">
        <authorList>
            <person name="Varghese N."/>
        </authorList>
    </citation>
    <scope>NUCLEOTIDE SEQUENCE</scope>
</reference>
<dbReference type="EMBL" id="KY052796">
    <property type="protein sequence ID" value="ASE99802.1"/>
    <property type="molecule type" value="Genomic_DNA"/>
</dbReference>
<name>A0A218MKK2_9VIRU</name>
<accession>A0A218MKK2</accession>
<sequence>MKFVLMMLLCSNVPGNSCQPFQPEYNNFNTYHECARHGYNASADLMNNFSIEFIDEYQAYIVFSCKQTNKVTT</sequence>
<reference evidence="1" key="2">
    <citation type="journal article" date="2017" name="Nat. Commun.">
        <title>Single-virus genomics reveals hidden cosmopolitan and abundant viruses.</title>
        <authorList>
            <person name="Martinez-Hernandez F."/>
            <person name="Fornas O."/>
            <person name="Lluesma Gomez M."/>
            <person name="Bolduc B."/>
            <person name="de la Cruz Pena M.J."/>
            <person name="Martinez J.M."/>
            <person name="Anton J."/>
            <person name="Gasol J.M."/>
            <person name="Rosselli R."/>
            <person name="Rodriguez-Valera F."/>
            <person name="Sullivan M.B."/>
            <person name="Acinas S.G."/>
            <person name="Martinez-Garcia M."/>
        </authorList>
    </citation>
    <scope>NUCLEOTIDE SEQUENCE</scope>
</reference>
<evidence type="ECO:0000313" key="1">
    <source>
        <dbReference type="EMBL" id="ASE99802.1"/>
    </source>
</evidence>
<organism evidence="1">
    <name type="scientific">uncultured virus</name>
    <dbReference type="NCBI Taxonomy" id="340016"/>
    <lineage>
        <taxon>Viruses</taxon>
        <taxon>environmental samples</taxon>
    </lineage>
</organism>
<proteinExistence type="predicted"/>
<protein>
    <submittedName>
        <fullName evidence="1">Uncharacterized protein</fullName>
    </submittedName>
</protein>